<evidence type="ECO:0000313" key="2">
    <source>
        <dbReference type="Proteomes" id="UP000886501"/>
    </source>
</evidence>
<keyword evidence="2" id="KW-1185">Reference proteome</keyword>
<accession>A0ACB6ZAM0</accession>
<evidence type="ECO:0000313" key="1">
    <source>
        <dbReference type="EMBL" id="KAF9646633.1"/>
    </source>
</evidence>
<dbReference type="EMBL" id="MU118053">
    <property type="protein sequence ID" value="KAF9646633.1"/>
    <property type="molecule type" value="Genomic_DNA"/>
</dbReference>
<protein>
    <submittedName>
        <fullName evidence="1">Uncharacterized protein</fullName>
    </submittedName>
</protein>
<reference evidence="1" key="2">
    <citation type="journal article" date="2020" name="Nat. Commun.">
        <title>Large-scale genome sequencing of mycorrhizal fungi provides insights into the early evolution of symbiotic traits.</title>
        <authorList>
            <person name="Miyauchi S."/>
            <person name="Kiss E."/>
            <person name="Kuo A."/>
            <person name="Drula E."/>
            <person name="Kohler A."/>
            <person name="Sanchez-Garcia M."/>
            <person name="Morin E."/>
            <person name="Andreopoulos B."/>
            <person name="Barry K.W."/>
            <person name="Bonito G."/>
            <person name="Buee M."/>
            <person name="Carver A."/>
            <person name="Chen C."/>
            <person name="Cichocki N."/>
            <person name="Clum A."/>
            <person name="Culley D."/>
            <person name="Crous P.W."/>
            <person name="Fauchery L."/>
            <person name="Girlanda M."/>
            <person name="Hayes R.D."/>
            <person name="Keri Z."/>
            <person name="LaButti K."/>
            <person name="Lipzen A."/>
            <person name="Lombard V."/>
            <person name="Magnuson J."/>
            <person name="Maillard F."/>
            <person name="Murat C."/>
            <person name="Nolan M."/>
            <person name="Ohm R.A."/>
            <person name="Pangilinan J."/>
            <person name="Pereira M.F."/>
            <person name="Perotto S."/>
            <person name="Peter M."/>
            <person name="Pfister S."/>
            <person name="Riley R."/>
            <person name="Sitrit Y."/>
            <person name="Stielow J.B."/>
            <person name="Szollosi G."/>
            <person name="Zifcakova L."/>
            <person name="Stursova M."/>
            <person name="Spatafora J.W."/>
            <person name="Tedersoo L."/>
            <person name="Vaario L.M."/>
            <person name="Yamada A."/>
            <person name="Yan M."/>
            <person name="Wang P."/>
            <person name="Xu J."/>
            <person name="Bruns T."/>
            <person name="Baldrian P."/>
            <person name="Vilgalys R."/>
            <person name="Dunand C."/>
            <person name="Henrissat B."/>
            <person name="Grigoriev I.V."/>
            <person name="Hibbett D."/>
            <person name="Nagy L.G."/>
            <person name="Martin F.M."/>
        </authorList>
    </citation>
    <scope>NUCLEOTIDE SEQUENCE</scope>
    <source>
        <strain evidence="1">P2</strain>
    </source>
</reference>
<gene>
    <name evidence="1" type="ORF">BDM02DRAFT_2989356</name>
</gene>
<dbReference type="Proteomes" id="UP000886501">
    <property type="component" value="Unassembled WGS sequence"/>
</dbReference>
<organism evidence="1 2">
    <name type="scientific">Thelephora ganbajun</name>
    <name type="common">Ganba fungus</name>
    <dbReference type="NCBI Taxonomy" id="370292"/>
    <lineage>
        <taxon>Eukaryota</taxon>
        <taxon>Fungi</taxon>
        <taxon>Dikarya</taxon>
        <taxon>Basidiomycota</taxon>
        <taxon>Agaricomycotina</taxon>
        <taxon>Agaricomycetes</taxon>
        <taxon>Thelephorales</taxon>
        <taxon>Thelephoraceae</taxon>
        <taxon>Thelephora</taxon>
    </lineage>
</organism>
<name>A0ACB6ZAM0_THEGA</name>
<proteinExistence type="predicted"/>
<reference evidence="1" key="1">
    <citation type="submission" date="2019-10" db="EMBL/GenBank/DDBJ databases">
        <authorList>
            <consortium name="DOE Joint Genome Institute"/>
            <person name="Kuo A."/>
            <person name="Miyauchi S."/>
            <person name="Kiss E."/>
            <person name="Drula E."/>
            <person name="Kohler A."/>
            <person name="Sanchez-Garcia M."/>
            <person name="Andreopoulos B."/>
            <person name="Barry K.W."/>
            <person name="Bonito G."/>
            <person name="Buee M."/>
            <person name="Carver A."/>
            <person name="Chen C."/>
            <person name="Cichocki N."/>
            <person name="Clum A."/>
            <person name="Culley D."/>
            <person name="Crous P.W."/>
            <person name="Fauchery L."/>
            <person name="Girlanda M."/>
            <person name="Hayes R."/>
            <person name="Keri Z."/>
            <person name="Labutti K."/>
            <person name="Lipzen A."/>
            <person name="Lombard V."/>
            <person name="Magnuson J."/>
            <person name="Maillard F."/>
            <person name="Morin E."/>
            <person name="Murat C."/>
            <person name="Nolan M."/>
            <person name="Ohm R."/>
            <person name="Pangilinan J."/>
            <person name="Pereira M."/>
            <person name="Perotto S."/>
            <person name="Peter M."/>
            <person name="Riley R."/>
            <person name="Sitrit Y."/>
            <person name="Stielow B."/>
            <person name="Szollosi G."/>
            <person name="Zifcakova L."/>
            <person name="Stursova M."/>
            <person name="Spatafora J.W."/>
            <person name="Tedersoo L."/>
            <person name="Vaario L.-M."/>
            <person name="Yamada A."/>
            <person name="Yan M."/>
            <person name="Wang P."/>
            <person name="Xu J."/>
            <person name="Bruns T."/>
            <person name="Baldrian P."/>
            <person name="Vilgalys R."/>
            <person name="Henrissat B."/>
            <person name="Grigoriev I.V."/>
            <person name="Hibbett D."/>
            <person name="Nagy L.G."/>
            <person name="Martin F.M."/>
        </authorList>
    </citation>
    <scope>NUCLEOTIDE SEQUENCE</scope>
    <source>
        <strain evidence="1">P2</strain>
    </source>
</reference>
<sequence>MSQAFIPYGDVAPWSAAALRLRNSQHAAILRIPSEILVSILRQVIKTSSGYLNAMQLIISICHHLRVIVFGTPELWGFITMSKSIAPLFLERCQGNPISVVPFFMEGKLEGNGKILNCLNYWKNMPNLHLTRVELIEFCGTYEEFTAVSWIFNYHMPNLETLTLASGTIVTGRLDLDEDVEVWNVSPNTRCTLKDVYLQQIFIPWWSNIFYGLSTLHLDYRGFIPGAASIPMDPFLEVLSHSPRLEKCFLSFVIPQCHSKEVLRDIRPTRIIELPLLDELTLFDKTLSELEDPLSTLFPHNSPTIDTASRIALQHKPATVFRPALEIGRTTIQYLDEWAELIDPNDITHTTFTLPLVEAVHRTGPSVWYLTIRLYCGLIVQPSVWKDILEHLPNLEVLAYVPGEIEDHHWSAFWNLLCQMGENGLISCLVARWKLGRPLDVFQLRVWNCERSLAQQIIACLSPFVGQLIFEVVEERQVVRLA</sequence>
<comment type="caution">
    <text evidence="1">The sequence shown here is derived from an EMBL/GenBank/DDBJ whole genome shotgun (WGS) entry which is preliminary data.</text>
</comment>